<dbReference type="AlphaFoldDB" id="A0A7R9E6Q3"/>
<accession>A0A7R9E6Q3</accession>
<protein>
    <recommendedName>
        <fullName evidence="1">Ig-like domain-containing protein</fullName>
    </recommendedName>
</protein>
<dbReference type="SUPFAM" id="SSF48726">
    <property type="entry name" value="Immunoglobulin"/>
    <property type="match status" value="1"/>
</dbReference>
<evidence type="ECO:0000259" key="1">
    <source>
        <dbReference type="PROSITE" id="PS50835"/>
    </source>
</evidence>
<dbReference type="InterPro" id="IPR007110">
    <property type="entry name" value="Ig-like_dom"/>
</dbReference>
<dbReference type="EMBL" id="OB793377">
    <property type="protein sequence ID" value="CAD7427119.1"/>
    <property type="molecule type" value="Genomic_DNA"/>
</dbReference>
<sequence length="143" mass="16547">MLKLLARSERNKRPGVSVETLDDFTRDSVRQVIYRMYREGWHYLCQQMTADCQGHHPGLSASPRHDWRGAPCPRLQVKMLLALHPSSSHSIGEGERVHFDCRVEPKMDPNLRIEWYLPCGHDMGFVFLDILYTYAEDSGESTI</sequence>
<dbReference type="InterPro" id="IPR036179">
    <property type="entry name" value="Ig-like_dom_sf"/>
</dbReference>
<proteinExistence type="predicted"/>
<name>A0A7R9E6Q3_9NEOP</name>
<organism evidence="2">
    <name type="scientific">Timema monikensis</name>
    <dbReference type="NCBI Taxonomy" id="170555"/>
    <lineage>
        <taxon>Eukaryota</taxon>
        <taxon>Metazoa</taxon>
        <taxon>Ecdysozoa</taxon>
        <taxon>Arthropoda</taxon>
        <taxon>Hexapoda</taxon>
        <taxon>Insecta</taxon>
        <taxon>Pterygota</taxon>
        <taxon>Neoptera</taxon>
        <taxon>Polyneoptera</taxon>
        <taxon>Phasmatodea</taxon>
        <taxon>Timematodea</taxon>
        <taxon>Timematoidea</taxon>
        <taxon>Timematidae</taxon>
        <taxon>Timema</taxon>
    </lineage>
</organism>
<reference evidence="2" key="1">
    <citation type="submission" date="2020-11" db="EMBL/GenBank/DDBJ databases">
        <authorList>
            <person name="Tran Van P."/>
        </authorList>
    </citation>
    <scope>NUCLEOTIDE SEQUENCE</scope>
</reference>
<dbReference type="PROSITE" id="PS50835">
    <property type="entry name" value="IG_LIKE"/>
    <property type="match status" value="1"/>
</dbReference>
<evidence type="ECO:0000313" key="2">
    <source>
        <dbReference type="EMBL" id="CAD7427119.1"/>
    </source>
</evidence>
<gene>
    <name evidence="2" type="ORF">TMSB3V08_LOCUS3983</name>
</gene>
<feature type="domain" description="Ig-like" evidence="1">
    <location>
        <begin position="73"/>
        <end position="116"/>
    </location>
</feature>